<dbReference type="EMBL" id="MHCR01000002">
    <property type="protein sequence ID" value="OGY26062.1"/>
    <property type="molecule type" value="Genomic_DNA"/>
</dbReference>
<keyword evidence="3 7" id="KW-0808">Transferase</keyword>
<dbReference type="InterPro" id="IPR015824">
    <property type="entry name" value="Phosphoglycerate_kinase_N"/>
</dbReference>
<dbReference type="Gene3D" id="3.40.50.1260">
    <property type="entry name" value="Phosphoglycerate kinase, N-terminal domain"/>
    <property type="match status" value="3"/>
</dbReference>
<comment type="catalytic activity">
    <reaction evidence="1 7 10">
        <text>(2R)-3-phosphoglycerate + ATP = (2R)-3-phospho-glyceroyl phosphate + ADP</text>
        <dbReference type="Rhea" id="RHEA:14801"/>
        <dbReference type="ChEBI" id="CHEBI:30616"/>
        <dbReference type="ChEBI" id="CHEBI:57604"/>
        <dbReference type="ChEBI" id="CHEBI:58272"/>
        <dbReference type="ChEBI" id="CHEBI:456216"/>
        <dbReference type="EC" id="2.7.2.3"/>
    </reaction>
</comment>
<comment type="caution">
    <text evidence="11">The sequence shown here is derived from an EMBL/GenBank/DDBJ whole genome shotgun (WGS) entry which is preliminary data.</text>
</comment>
<keyword evidence="4 7" id="KW-0547">Nucleotide-binding</keyword>
<dbReference type="STRING" id="1802595.A2134_02885"/>
<feature type="binding site" evidence="7">
    <location>
        <position position="140"/>
    </location>
    <ligand>
        <name>substrate</name>
    </ligand>
</feature>
<keyword evidence="7" id="KW-0324">Glycolysis</keyword>
<dbReference type="GO" id="GO:0006096">
    <property type="term" value="P:glycolytic process"/>
    <property type="evidence" value="ECO:0007669"/>
    <property type="project" value="UniProtKB-UniRule"/>
</dbReference>
<feature type="binding site" evidence="8">
    <location>
        <position position="107"/>
    </location>
    <ligand>
        <name>(2R)-3-phosphoglycerate</name>
        <dbReference type="ChEBI" id="CHEBI:58272"/>
    </ligand>
</feature>
<dbReference type="AlphaFoldDB" id="A0A1G1WEE1"/>
<dbReference type="PANTHER" id="PTHR11406:SF23">
    <property type="entry name" value="PHOSPHOGLYCERATE KINASE 1, CHLOROPLASTIC-RELATED"/>
    <property type="match status" value="1"/>
</dbReference>
<feature type="binding site" evidence="7 8">
    <location>
        <begin position="57"/>
        <end position="60"/>
    </location>
    <ligand>
        <name>substrate</name>
    </ligand>
</feature>
<evidence type="ECO:0000256" key="7">
    <source>
        <dbReference type="HAMAP-Rule" id="MF_00145"/>
    </source>
</evidence>
<dbReference type="GO" id="GO:0004618">
    <property type="term" value="F:phosphoglycerate kinase activity"/>
    <property type="evidence" value="ECO:0007669"/>
    <property type="project" value="UniProtKB-UniRule"/>
</dbReference>
<comment type="caution">
    <text evidence="7">Lacks conserved residue(s) required for the propagation of feature annotation.</text>
</comment>
<feature type="binding site" evidence="7 8">
    <location>
        <begin position="19"/>
        <end position="21"/>
    </location>
    <ligand>
        <name>substrate</name>
    </ligand>
</feature>
<feature type="binding site" evidence="7 9">
    <location>
        <begin position="289"/>
        <end position="292"/>
    </location>
    <ligand>
        <name>ATP</name>
        <dbReference type="ChEBI" id="CHEBI:30616"/>
    </ligand>
</feature>
<evidence type="ECO:0000256" key="8">
    <source>
        <dbReference type="PIRSR" id="PIRSR000724-1"/>
    </source>
</evidence>
<comment type="subunit">
    <text evidence="7">Monomer.</text>
</comment>
<accession>A0A1G1WEE1</accession>
<keyword evidence="5 7" id="KW-0418">Kinase</keyword>
<gene>
    <name evidence="7" type="primary">pgk</name>
    <name evidence="11" type="ORF">A2134_02885</name>
</gene>
<feature type="binding site" evidence="7 9">
    <location>
        <position position="190"/>
    </location>
    <ligand>
        <name>ATP</name>
        <dbReference type="ChEBI" id="CHEBI:30616"/>
    </ligand>
</feature>
<sequence length="334" mass="36898">MESVTKAPIIGKRVVVRCDFNVPIKEGNIQDDTRIKSSLQTLNYLLDKKANLTLLSHLGRPKGKEKPLSLKPVSKRLEELLGEAVQLLDKLDSTLLKGKITLLENLRFWQGEEENSEDFAKQLSTMGEIYVNEAFSVCHRPDASIVGAPKFLPSFAGLNLMREIEELHKLLKYPQRPFIAIIGGAKIETKLSVIENLARVADQVLVGGKLMFEVDEHHLPKNVIVAIDNIETKDIGPKSVEKFQSYINRASTIVWNGPMGVFEDDKYINGTREVAMSMVKSGSYTIVGGGDTISALNKLGLIEEIKFISTGGGAMLEFLAGKKLPGLKALGFYD</sequence>
<protein>
    <recommendedName>
        <fullName evidence="2 7">Phosphoglycerate kinase</fullName>
        <ecNumber evidence="2 7">2.7.2.3</ecNumber>
    </recommendedName>
</protein>
<evidence type="ECO:0000256" key="4">
    <source>
        <dbReference type="ARBA" id="ARBA00022741"/>
    </source>
</evidence>
<dbReference type="InterPro" id="IPR001576">
    <property type="entry name" value="Phosphoglycerate_kinase"/>
</dbReference>
<keyword evidence="6 7" id="KW-0067">ATP-binding</keyword>
<comment type="similarity">
    <text evidence="7 10">Belongs to the phosphoglycerate kinase family.</text>
</comment>
<name>A0A1G1WEE1_9BACT</name>
<feature type="binding site" evidence="8">
    <location>
        <position position="140"/>
    </location>
    <ligand>
        <name>(2R)-3-phosphoglycerate</name>
        <dbReference type="ChEBI" id="CHEBI:58272"/>
    </ligand>
</feature>
<dbReference type="EC" id="2.7.2.3" evidence="2 7"/>
<feature type="binding site" evidence="7">
    <location>
        <position position="34"/>
    </location>
    <ligand>
        <name>substrate</name>
    </ligand>
</feature>
<evidence type="ECO:0000256" key="3">
    <source>
        <dbReference type="ARBA" id="ARBA00022679"/>
    </source>
</evidence>
<dbReference type="PROSITE" id="PS00111">
    <property type="entry name" value="PGLYCERATE_KINASE"/>
    <property type="match status" value="1"/>
</dbReference>
<keyword evidence="7" id="KW-0963">Cytoplasm</keyword>
<dbReference type="PANTHER" id="PTHR11406">
    <property type="entry name" value="PHOSPHOGLYCERATE KINASE"/>
    <property type="match status" value="1"/>
</dbReference>
<feature type="binding site" evidence="8">
    <location>
        <position position="34"/>
    </location>
    <ligand>
        <name>(2R)-3-phosphoglycerate</name>
        <dbReference type="ChEBI" id="CHEBI:58272"/>
    </ligand>
</feature>
<dbReference type="GO" id="GO:0043531">
    <property type="term" value="F:ADP binding"/>
    <property type="evidence" value="ECO:0007669"/>
    <property type="project" value="TreeGrafter"/>
</dbReference>
<dbReference type="HAMAP" id="MF_00145">
    <property type="entry name" value="Phosphoglyc_kinase"/>
    <property type="match status" value="1"/>
</dbReference>
<evidence type="ECO:0000256" key="9">
    <source>
        <dbReference type="PIRSR" id="PIRSR000724-2"/>
    </source>
</evidence>
<evidence type="ECO:0000256" key="2">
    <source>
        <dbReference type="ARBA" id="ARBA00013061"/>
    </source>
</evidence>
<dbReference type="PRINTS" id="PR00477">
    <property type="entry name" value="PHGLYCKINASE"/>
</dbReference>
<evidence type="ECO:0000313" key="12">
    <source>
        <dbReference type="Proteomes" id="UP000178162"/>
    </source>
</evidence>
<evidence type="ECO:0000256" key="1">
    <source>
        <dbReference type="ARBA" id="ARBA00000642"/>
    </source>
</evidence>
<dbReference type="SUPFAM" id="SSF53748">
    <property type="entry name" value="Phosphoglycerate kinase"/>
    <property type="match status" value="1"/>
</dbReference>
<feature type="binding site" evidence="7">
    <location>
        <position position="107"/>
    </location>
    <ligand>
        <name>substrate</name>
    </ligand>
</feature>
<feature type="binding site" evidence="7 9">
    <location>
        <position position="263"/>
    </location>
    <ligand>
        <name>ATP</name>
        <dbReference type="ChEBI" id="CHEBI:30616"/>
    </ligand>
</feature>
<comment type="pathway">
    <text evidence="7">Carbohydrate degradation; glycolysis; pyruvate from D-glyceraldehyde 3-phosphate: step 2/5.</text>
</comment>
<dbReference type="InterPro" id="IPR036043">
    <property type="entry name" value="Phosphoglycerate_kinase_sf"/>
</dbReference>
<reference evidence="11 12" key="1">
    <citation type="journal article" date="2016" name="Nat. Commun.">
        <title>Thousands of microbial genomes shed light on interconnected biogeochemical processes in an aquifer system.</title>
        <authorList>
            <person name="Anantharaman K."/>
            <person name="Brown C.T."/>
            <person name="Hug L.A."/>
            <person name="Sharon I."/>
            <person name="Castelle C.J."/>
            <person name="Probst A.J."/>
            <person name="Thomas B.C."/>
            <person name="Singh A."/>
            <person name="Wilkins M.J."/>
            <person name="Karaoz U."/>
            <person name="Brodie E.L."/>
            <person name="Williams K.H."/>
            <person name="Hubbard S.S."/>
            <person name="Banfield J.F."/>
        </authorList>
    </citation>
    <scope>NUCLEOTIDE SEQUENCE [LARGE SCALE GENOMIC DNA]</scope>
</reference>
<dbReference type="Pfam" id="PF00162">
    <property type="entry name" value="PGK"/>
    <property type="match status" value="2"/>
</dbReference>
<dbReference type="GO" id="GO:0005524">
    <property type="term" value="F:ATP binding"/>
    <property type="evidence" value="ECO:0007669"/>
    <property type="project" value="UniProtKB-KW"/>
</dbReference>
<dbReference type="InterPro" id="IPR015911">
    <property type="entry name" value="Phosphoglycerate_kinase_CS"/>
</dbReference>
<dbReference type="GO" id="GO:0006094">
    <property type="term" value="P:gluconeogenesis"/>
    <property type="evidence" value="ECO:0007669"/>
    <property type="project" value="TreeGrafter"/>
</dbReference>
<dbReference type="UniPathway" id="UPA00109">
    <property type="reaction ID" value="UER00185"/>
</dbReference>
<evidence type="ECO:0000256" key="6">
    <source>
        <dbReference type="ARBA" id="ARBA00022840"/>
    </source>
</evidence>
<organism evidence="11 12">
    <name type="scientific">Candidatus Woykebacteria bacterium RBG_16_39_9b</name>
    <dbReference type="NCBI Taxonomy" id="1802595"/>
    <lineage>
        <taxon>Bacteria</taxon>
        <taxon>Candidatus Woykeibacteriota</taxon>
    </lineage>
</organism>
<evidence type="ECO:0000256" key="5">
    <source>
        <dbReference type="ARBA" id="ARBA00022777"/>
    </source>
</evidence>
<evidence type="ECO:0000313" key="11">
    <source>
        <dbReference type="EMBL" id="OGY26062.1"/>
    </source>
</evidence>
<dbReference type="PIRSF" id="PIRSF000724">
    <property type="entry name" value="Pgk"/>
    <property type="match status" value="1"/>
</dbReference>
<evidence type="ECO:0000256" key="10">
    <source>
        <dbReference type="RuleBase" id="RU000532"/>
    </source>
</evidence>
<comment type="subcellular location">
    <subcellularLocation>
        <location evidence="7">Cytoplasm</location>
    </subcellularLocation>
</comment>
<proteinExistence type="inferred from homology"/>
<dbReference type="Proteomes" id="UP000178162">
    <property type="component" value="Unassembled WGS sequence"/>
</dbReference>
<dbReference type="GO" id="GO:0005829">
    <property type="term" value="C:cytosol"/>
    <property type="evidence" value="ECO:0007669"/>
    <property type="project" value="TreeGrafter"/>
</dbReference>